<gene>
    <name evidence="11" type="ORF">F8388_021681</name>
    <name evidence="12" type="ORF">G4B88_004321</name>
</gene>
<evidence type="ECO:0000256" key="2">
    <source>
        <dbReference type="ARBA" id="ARBA00008834"/>
    </source>
</evidence>
<dbReference type="GO" id="GO:0071555">
    <property type="term" value="P:cell wall organization"/>
    <property type="evidence" value="ECO:0007669"/>
    <property type="project" value="UniProtKB-KW"/>
</dbReference>
<proteinExistence type="inferred from homology"/>
<evidence type="ECO:0000313" key="12">
    <source>
        <dbReference type="EMBL" id="KAF4355109.1"/>
    </source>
</evidence>
<dbReference type="FunFam" id="2.160.20.10:FF:000004">
    <property type="entry name" value="Pectin lyase-like superfamily protein"/>
    <property type="match status" value="1"/>
</dbReference>
<keyword evidence="3" id="KW-0134">Cell wall</keyword>
<dbReference type="GO" id="GO:0004650">
    <property type="term" value="F:polygalacturonase activity"/>
    <property type="evidence" value="ECO:0007669"/>
    <property type="project" value="InterPro"/>
</dbReference>
<evidence type="ECO:0000313" key="11">
    <source>
        <dbReference type="EMBL" id="KAF4350974.1"/>
    </source>
</evidence>
<evidence type="ECO:0000256" key="8">
    <source>
        <dbReference type="PROSITE-ProRule" id="PRU10052"/>
    </source>
</evidence>
<keyword evidence="4" id="KW-0964">Secreted</keyword>
<keyword evidence="14" id="KW-1185">Reference proteome</keyword>
<keyword evidence="5 9" id="KW-0378">Hydrolase</keyword>
<dbReference type="EMBL" id="JAATIQ010000462">
    <property type="protein sequence ID" value="KAF4355109.1"/>
    <property type="molecule type" value="Genomic_DNA"/>
</dbReference>
<dbReference type="Proteomes" id="UP000583929">
    <property type="component" value="Unassembled WGS sequence"/>
</dbReference>
<evidence type="ECO:0000256" key="9">
    <source>
        <dbReference type="RuleBase" id="RU361169"/>
    </source>
</evidence>
<dbReference type="SMART" id="SM00710">
    <property type="entry name" value="PbH1"/>
    <property type="match status" value="5"/>
</dbReference>
<organism evidence="12 14">
    <name type="scientific">Cannabis sativa</name>
    <name type="common">Hemp</name>
    <name type="synonym">Marijuana</name>
    <dbReference type="NCBI Taxonomy" id="3483"/>
    <lineage>
        <taxon>Eukaryota</taxon>
        <taxon>Viridiplantae</taxon>
        <taxon>Streptophyta</taxon>
        <taxon>Embryophyta</taxon>
        <taxon>Tracheophyta</taxon>
        <taxon>Spermatophyta</taxon>
        <taxon>Magnoliopsida</taxon>
        <taxon>eudicotyledons</taxon>
        <taxon>Gunneridae</taxon>
        <taxon>Pentapetalae</taxon>
        <taxon>rosids</taxon>
        <taxon>fabids</taxon>
        <taxon>Rosales</taxon>
        <taxon>Cannabaceae</taxon>
        <taxon>Cannabis</taxon>
    </lineage>
</organism>
<sequence length="395" mass="42121">MSPILSLCGIVNLFIILASHGKAQVFDITKKGATTSSSDISKSLLEAWNGACASSTPSKVLVPKGTFQLSAAMLQGPCKAPINFDLEGTLQAPGLGSSYSSGNNWIVFAYVDRLTISGTGTFDGRGPTAWGKKCDWNEFCGSLPINLRFNFVTNSIIEDITSKDSKQFHVNLIGCKNMTFQHFHVLAPEKSLNTDGIHIGKSSNIKITNTTIETGDDCISIGDGSNQITITNVTCGPGHGISIGSLGKYKDEEPVKGVYVKSCTLKNTQNGVRIKTWPDSKPGAASDLHFEDITMENVGNPVLIDQEYCPFNGCKAKLPSNVKISNVSFKRIRGTSSTPLAIKLVCSGGMPCQNVVVSDINLKYNGTQGSMSSECKNVKPAVSGTLNPPICSITH</sequence>
<evidence type="ECO:0000256" key="5">
    <source>
        <dbReference type="ARBA" id="ARBA00022801"/>
    </source>
</evidence>
<dbReference type="Pfam" id="PF00295">
    <property type="entry name" value="Glyco_hydro_28"/>
    <property type="match status" value="1"/>
</dbReference>
<feature type="signal peptide" evidence="10">
    <location>
        <begin position="1"/>
        <end position="23"/>
    </location>
</feature>
<keyword evidence="10" id="KW-0732">Signal</keyword>
<evidence type="ECO:0000256" key="1">
    <source>
        <dbReference type="ARBA" id="ARBA00004191"/>
    </source>
</evidence>
<comment type="similarity">
    <text evidence="2 9">Belongs to the glycosyl hydrolase 28 family.</text>
</comment>
<dbReference type="GO" id="GO:0005975">
    <property type="term" value="P:carbohydrate metabolic process"/>
    <property type="evidence" value="ECO:0007669"/>
    <property type="project" value="InterPro"/>
</dbReference>
<keyword evidence="6 9" id="KW-0326">Glycosidase</keyword>
<protein>
    <recommendedName>
        <fullName evidence="15">Polygalacturonase</fullName>
    </recommendedName>
</protein>
<dbReference type="InterPro" id="IPR006626">
    <property type="entry name" value="PbH1"/>
</dbReference>
<name>A0A7J6EBP4_CANSA</name>
<feature type="chain" id="PRO_5036205001" description="Polygalacturonase" evidence="10">
    <location>
        <begin position="24"/>
        <end position="395"/>
    </location>
</feature>
<evidence type="ECO:0008006" key="15">
    <source>
        <dbReference type="Google" id="ProtNLM"/>
    </source>
</evidence>
<dbReference type="AlphaFoldDB" id="A0A7J6EBP4"/>
<accession>A0A7J6EBP4</accession>
<evidence type="ECO:0000256" key="3">
    <source>
        <dbReference type="ARBA" id="ARBA00022512"/>
    </source>
</evidence>
<keyword evidence="7" id="KW-0961">Cell wall biogenesis/degradation</keyword>
<dbReference type="InterPro" id="IPR012334">
    <property type="entry name" value="Pectin_lyas_fold"/>
</dbReference>
<comment type="caution">
    <text evidence="12">The sequence shown here is derived from an EMBL/GenBank/DDBJ whole genome shotgun (WGS) entry which is preliminary data.</text>
</comment>
<evidence type="ECO:0000256" key="6">
    <source>
        <dbReference type="ARBA" id="ARBA00023295"/>
    </source>
</evidence>
<feature type="active site" evidence="8">
    <location>
        <position position="239"/>
    </location>
</feature>
<dbReference type="Gene3D" id="2.160.20.10">
    <property type="entry name" value="Single-stranded right-handed beta-helix, Pectin lyase-like"/>
    <property type="match status" value="1"/>
</dbReference>
<evidence type="ECO:0000256" key="7">
    <source>
        <dbReference type="ARBA" id="ARBA00023316"/>
    </source>
</evidence>
<dbReference type="InterPro" id="IPR000743">
    <property type="entry name" value="Glyco_hydro_28"/>
</dbReference>
<dbReference type="SUPFAM" id="SSF51126">
    <property type="entry name" value="Pectin lyase-like"/>
    <property type="match status" value="1"/>
</dbReference>
<dbReference type="Proteomes" id="UP000525078">
    <property type="component" value="Unassembled WGS sequence"/>
</dbReference>
<evidence type="ECO:0000313" key="14">
    <source>
        <dbReference type="Proteomes" id="UP000583929"/>
    </source>
</evidence>
<comment type="subcellular location">
    <subcellularLocation>
        <location evidence="1">Secreted</location>
        <location evidence="1">Cell wall</location>
    </subcellularLocation>
</comment>
<evidence type="ECO:0000313" key="13">
    <source>
        <dbReference type="Proteomes" id="UP000525078"/>
    </source>
</evidence>
<dbReference type="PROSITE" id="PS00502">
    <property type="entry name" value="POLYGALACTURONASE"/>
    <property type="match status" value="1"/>
</dbReference>
<dbReference type="EMBL" id="JAATIP010000351">
    <property type="protein sequence ID" value="KAF4350974.1"/>
    <property type="molecule type" value="Genomic_DNA"/>
</dbReference>
<reference evidence="13 14" key="1">
    <citation type="journal article" date="2020" name="bioRxiv">
        <title>Sequence and annotation of 42 cannabis genomes reveals extensive copy number variation in cannabinoid synthesis and pathogen resistance genes.</title>
        <authorList>
            <person name="Mckernan K.J."/>
            <person name="Helbert Y."/>
            <person name="Kane L.T."/>
            <person name="Ebling H."/>
            <person name="Zhang L."/>
            <person name="Liu B."/>
            <person name="Eaton Z."/>
            <person name="Mclaughlin S."/>
            <person name="Kingan S."/>
            <person name="Baybayan P."/>
            <person name="Concepcion G."/>
            <person name="Jordan M."/>
            <person name="Riva A."/>
            <person name="Barbazuk W."/>
            <person name="Harkins T."/>
        </authorList>
    </citation>
    <scope>NUCLEOTIDE SEQUENCE [LARGE SCALE GENOMIC DNA]</scope>
    <source>
        <strain evidence="13 14">cv. Jamaican Lion 4</strain>
        <strain evidence="12">Father</strain>
        <strain evidence="11">Mother</strain>
        <tissue evidence="12">Leaf</tissue>
    </source>
</reference>
<dbReference type="InterPro" id="IPR011050">
    <property type="entry name" value="Pectin_lyase_fold/virulence"/>
</dbReference>
<dbReference type="PANTHER" id="PTHR31375">
    <property type="match status" value="1"/>
</dbReference>
<evidence type="ECO:0000256" key="10">
    <source>
        <dbReference type="SAM" id="SignalP"/>
    </source>
</evidence>
<evidence type="ECO:0000256" key="4">
    <source>
        <dbReference type="ARBA" id="ARBA00022525"/>
    </source>
</evidence>